<organism evidence="1 2">
    <name type="scientific">Prunus dulcis</name>
    <name type="common">Almond</name>
    <name type="synonym">Amygdalus dulcis</name>
    <dbReference type="NCBI Taxonomy" id="3755"/>
    <lineage>
        <taxon>Eukaryota</taxon>
        <taxon>Viridiplantae</taxon>
        <taxon>Streptophyta</taxon>
        <taxon>Embryophyta</taxon>
        <taxon>Tracheophyta</taxon>
        <taxon>Spermatophyta</taxon>
        <taxon>Magnoliopsida</taxon>
        <taxon>eudicotyledons</taxon>
        <taxon>Gunneridae</taxon>
        <taxon>Pentapetalae</taxon>
        <taxon>rosids</taxon>
        <taxon>fabids</taxon>
        <taxon>Rosales</taxon>
        <taxon>Rosaceae</taxon>
        <taxon>Amygdaloideae</taxon>
        <taxon>Amygdaleae</taxon>
        <taxon>Prunus</taxon>
    </lineage>
</organism>
<accession>A0AAD4UV65</accession>
<keyword evidence="2" id="KW-1185">Reference proteome</keyword>
<protein>
    <submittedName>
        <fullName evidence="1">Uncharacterized protein</fullName>
    </submittedName>
</protein>
<name>A0AAD4UV65_PRUDU</name>
<reference evidence="1 2" key="1">
    <citation type="journal article" date="2022" name="G3 (Bethesda)">
        <title>Whole-genome sequence and methylome profiling of the almond [Prunus dulcis (Mill.) D.A. Webb] cultivar 'Nonpareil'.</title>
        <authorList>
            <person name="D'Amico-Willman K.M."/>
            <person name="Ouma W.Z."/>
            <person name="Meulia T."/>
            <person name="Sideli G.M."/>
            <person name="Gradziel T.M."/>
            <person name="Fresnedo-Ramirez J."/>
        </authorList>
    </citation>
    <scope>NUCLEOTIDE SEQUENCE [LARGE SCALE GENOMIC DNA]</scope>
    <source>
        <strain evidence="1">Clone GOH B32 T37-40</strain>
    </source>
</reference>
<evidence type="ECO:0000313" key="2">
    <source>
        <dbReference type="Proteomes" id="UP001054821"/>
    </source>
</evidence>
<dbReference type="Proteomes" id="UP001054821">
    <property type="component" value="Chromosome 8"/>
</dbReference>
<sequence length="112" mass="12869">MAESEQQPEEARAIKLQGDVPRYVLGPLYPLQPPDEVVRIWAEQSDDPPPFTMKFDWKSTWEALRPFKGSPCKTSEVDYVAKKKSKAKKPKPEADVDPKKSWLIGTKLWNQN</sequence>
<evidence type="ECO:0000313" key="1">
    <source>
        <dbReference type="EMBL" id="KAI5312883.1"/>
    </source>
</evidence>
<dbReference type="EMBL" id="JAJFAZ020000008">
    <property type="protein sequence ID" value="KAI5312883.1"/>
    <property type="molecule type" value="Genomic_DNA"/>
</dbReference>
<comment type="caution">
    <text evidence="1">The sequence shown here is derived from an EMBL/GenBank/DDBJ whole genome shotgun (WGS) entry which is preliminary data.</text>
</comment>
<gene>
    <name evidence="1" type="ORF">L3X38_042057</name>
</gene>
<proteinExistence type="predicted"/>
<dbReference type="AlphaFoldDB" id="A0AAD4UV65"/>